<dbReference type="Proteomes" id="UP000681722">
    <property type="component" value="Unassembled WGS sequence"/>
</dbReference>
<feature type="region of interest" description="Disordered" evidence="4">
    <location>
        <begin position="24"/>
        <end position="46"/>
    </location>
</feature>
<dbReference type="EMBL" id="CAJNOQ010001647">
    <property type="protein sequence ID" value="CAF0909426.1"/>
    <property type="molecule type" value="Genomic_DNA"/>
</dbReference>
<sequence>MLPRTSILLLSVVYLCVFGHEQQQSGNHASQGNTQHVEHGGGKQMQNQAHDMEHIRHDLEGQVNKPKEEMTPEQQNFYYFKLHDTNNDNQLDGLEVVSAFNHVHDDGVPTNDSTDPNQTPPTPPPRLADEELMRLVDDILKEEDLDQNGFISYQEFKRAIEGQGSQK</sequence>
<evidence type="ECO:0000313" key="8">
    <source>
        <dbReference type="EMBL" id="CAF0909426.1"/>
    </source>
</evidence>
<dbReference type="Gene3D" id="1.10.238.10">
    <property type="entry name" value="EF-hand"/>
    <property type="match status" value="1"/>
</dbReference>
<feature type="compositionally biased region" description="Polar residues" evidence="4">
    <location>
        <begin position="24"/>
        <end position="35"/>
    </location>
</feature>
<dbReference type="Pfam" id="PF13499">
    <property type="entry name" value="EF-hand_7"/>
    <property type="match status" value="1"/>
</dbReference>
<evidence type="ECO:0000313" key="11">
    <source>
        <dbReference type="Proteomes" id="UP000663829"/>
    </source>
</evidence>
<dbReference type="EMBL" id="CAJOBC010001647">
    <property type="protein sequence ID" value="CAF3690797.1"/>
    <property type="molecule type" value="Genomic_DNA"/>
</dbReference>
<dbReference type="SUPFAM" id="SSF47473">
    <property type="entry name" value="EF-hand"/>
    <property type="match status" value="1"/>
</dbReference>
<feature type="domain" description="EF-hand" evidence="6">
    <location>
        <begin position="71"/>
        <end position="106"/>
    </location>
</feature>
<dbReference type="AlphaFoldDB" id="A0A814A4K9"/>
<evidence type="ECO:0000256" key="1">
    <source>
        <dbReference type="ARBA" id="ARBA00022729"/>
    </source>
</evidence>
<proteinExistence type="predicted"/>
<evidence type="ECO:0000313" key="9">
    <source>
        <dbReference type="EMBL" id="CAF3547372.1"/>
    </source>
</evidence>
<feature type="chain" id="PRO_5044131864" description="EF-hand domain-containing protein" evidence="5">
    <location>
        <begin position="20"/>
        <end position="167"/>
    </location>
</feature>
<dbReference type="Proteomes" id="UP000663829">
    <property type="component" value="Unassembled WGS sequence"/>
</dbReference>
<feature type="domain" description="EF-hand" evidence="6">
    <location>
        <begin position="131"/>
        <end position="166"/>
    </location>
</feature>
<feature type="signal peptide" evidence="5">
    <location>
        <begin position="1"/>
        <end position="19"/>
    </location>
</feature>
<keyword evidence="2" id="KW-0677">Repeat</keyword>
<dbReference type="Proteomes" id="UP000677228">
    <property type="component" value="Unassembled WGS sequence"/>
</dbReference>
<keyword evidence="11" id="KW-1185">Reference proteome</keyword>
<dbReference type="InterPro" id="IPR018247">
    <property type="entry name" value="EF_Hand_1_Ca_BS"/>
</dbReference>
<evidence type="ECO:0000256" key="3">
    <source>
        <dbReference type="ARBA" id="ARBA00022837"/>
    </source>
</evidence>
<name>A0A814A4K9_9BILA</name>
<evidence type="ECO:0000313" key="10">
    <source>
        <dbReference type="EMBL" id="CAF3690797.1"/>
    </source>
</evidence>
<comment type="caution">
    <text evidence="8">The sequence shown here is derived from an EMBL/GenBank/DDBJ whole genome shotgun (WGS) entry which is preliminary data.</text>
</comment>
<dbReference type="PROSITE" id="PS00018">
    <property type="entry name" value="EF_HAND_1"/>
    <property type="match status" value="2"/>
</dbReference>
<dbReference type="PROSITE" id="PS50222">
    <property type="entry name" value="EF_HAND_2"/>
    <property type="match status" value="2"/>
</dbReference>
<dbReference type="OrthoDB" id="289247at2759"/>
<accession>A0A814A4K9</accession>
<keyword evidence="1 5" id="KW-0732">Signal</keyword>
<dbReference type="EMBL" id="CAJOBA010000649">
    <property type="protein sequence ID" value="CAF3547372.1"/>
    <property type="molecule type" value="Genomic_DNA"/>
</dbReference>
<evidence type="ECO:0000256" key="2">
    <source>
        <dbReference type="ARBA" id="ARBA00022737"/>
    </source>
</evidence>
<dbReference type="PANTHER" id="PTHR23104:SF12">
    <property type="entry name" value="EF-HAND DOMAIN-CONTAINING PROTEIN"/>
    <property type="match status" value="1"/>
</dbReference>
<dbReference type="PANTHER" id="PTHR23104">
    <property type="entry name" value="MULTIPLE COAGULATION FACTOR DEFICIENCY PROTEIN 2 NEURAL STEM CELL DERIVED NEURONAL SURVIVAL PROTEIN"/>
    <property type="match status" value="1"/>
</dbReference>
<dbReference type="EMBL" id="CAJNOK010000649">
    <property type="protein sequence ID" value="CAF0766948.1"/>
    <property type="molecule type" value="Genomic_DNA"/>
</dbReference>
<organism evidence="8 11">
    <name type="scientific">Didymodactylos carnosus</name>
    <dbReference type="NCBI Taxonomy" id="1234261"/>
    <lineage>
        <taxon>Eukaryota</taxon>
        <taxon>Metazoa</taxon>
        <taxon>Spiralia</taxon>
        <taxon>Gnathifera</taxon>
        <taxon>Rotifera</taxon>
        <taxon>Eurotatoria</taxon>
        <taxon>Bdelloidea</taxon>
        <taxon>Philodinida</taxon>
        <taxon>Philodinidae</taxon>
        <taxon>Didymodactylos</taxon>
    </lineage>
</organism>
<keyword evidence="3" id="KW-0106">Calcium</keyword>
<reference evidence="8" key="1">
    <citation type="submission" date="2021-02" db="EMBL/GenBank/DDBJ databases">
        <authorList>
            <person name="Nowell W R."/>
        </authorList>
    </citation>
    <scope>NUCLEOTIDE SEQUENCE</scope>
</reference>
<gene>
    <name evidence="8" type="ORF">GPM918_LOCUS9066</name>
    <name evidence="7" type="ORF">OVA965_LOCUS2869</name>
    <name evidence="10" type="ORF">SRO942_LOCUS9067</name>
    <name evidence="9" type="ORF">TMI583_LOCUS2868</name>
</gene>
<dbReference type="InterPro" id="IPR011992">
    <property type="entry name" value="EF-hand-dom_pair"/>
</dbReference>
<evidence type="ECO:0000259" key="6">
    <source>
        <dbReference type="PROSITE" id="PS50222"/>
    </source>
</evidence>
<dbReference type="InterPro" id="IPR052110">
    <property type="entry name" value="MCFD2-like"/>
</dbReference>
<evidence type="ECO:0000256" key="4">
    <source>
        <dbReference type="SAM" id="MobiDB-lite"/>
    </source>
</evidence>
<evidence type="ECO:0000313" key="7">
    <source>
        <dbReference type="EMBL" id="CAF0766948.1"/>
    </source>
</evidence>
<dbReference type="GO" id="GO:0005509">
    <property type="term" value="F:calcium ion binding"/>
    <property type="evidence" value="ECO:0007669"/>
    <property type="project" value="InterPro"/>
</dbReference>
<dbReference type="Proteomes" id="UP000682733">
    <property type="component" value="Unassembled WGS sequence"/>
</dbReference>
<dbReference type="InterPro" id="IPR002048">
    <property type="entry name" value="EF_hand_dom"/>
</dbReference>
<protein>
    <recommendedName>
        <fullName evidence="6">EF-hand domain-containing protein</fullName>
    </recommendedName>
</protein>
<feature type="region of interest" description="Disordered" evidence="4">
    <location>
        <begin position="103"/>
        <end position="129"/>
    </location>
</feature>
<evidence type="ECO:0000256" key="5">
    <source>
        <dbReference type="SAM" id="SignalP"/>
    </source>
</evidence>